<proteinExistence type="predicted"/>
<gene>
    <name evidence="1" type="ORF">DWX78_15905</name>
</gene>
<name>A0A412K7F4_9FIRM</name>
<evidence type="ECO:0000313" key="2">
    <source>
        <dbReference type="Proteomes" id="UP000285981"/>
    </source>
</evidence>
<evidence type="ECO:0000313" key="1">
    <source>
        <dbReference type="EMBL" id="RGS64364.1"/>
    </source>
</evidence>
<dbReference type="EMBL" id="QRVU01000195">
    <property type="protein sequence ID" value="RGS64364.1"/>
    <property type="molecule type" value="Genomic_DNA"/>
</dbReference>
<reference evidence="1 2" key="1">
    <citation type="submission" date="2018-08" db="EMBL/GenBank/DDBJ databases">
        <title>A genome reference for cultivated species of the human gut microbiota.</title>
        <authorList>
            <person name="Zou Y."/>
            <person name="Xue W."/>
            <person name="Luo G."/>
        </authorList>
    </citation>
    <scope>NUCLEOTIDE SEQUENCE [LARGE SCALE GENOMIC DNA]</scope>
    <source>
        <strain evidence="1 2">AF21-25</strain>
    </source>
</reference>
<feature type="non-terminal residue" evidence="1">
    <location>
        <position position="273"/>
    </location>
</feature>
<sequence>MVKAAKSYQQKYEKIMGESGEDELWSDIERAIAEFKKKVEMGKADGYFWNMYFNLLRSNRLMFAGINKAFITGDMVYMLNGIYQENRFNCIYRNRANSGGAQTINFIEAAIAYSCNDYKLLEKIMPFEAGPASYGYSATYYNMVYAMTYHDDEVGKKAQAELSTFMEKKRTQFDLKLAKFFYDLYQKDVDGVNCGLQELCDLMGKCKWINEHIYGLDKDIQTLGKMVAIFIHGLYHIAMKFLEDSPLLDKIKMPEHKSFIKEYEEFNIEKNFP</sequence>
<organism evidence="1 2">
    <name type="scientific">Dorea formicigenerans</name>
    <dbReference type="NCBI Taxonomy" id="39486"/>
    <lineage>
        <taxon>Bacteria</taxon>
        <taxon>Bacillati</taxon>
        <taxon>Bacillota</taxon>
        <taxon>Clostridia</taxon>
        <taxon>Lachnospirales</taxon>
        <taxon>Lachnospiraceae</taxon>
        <taxon>Dorea</taxon>
    </lineage>
</organism>
<comment type="caution">
    <text evidence="1">The sequence shown here is derived from an EMBL/GenBank/DDBJ whole genome shotgun (WGS) entry which is preliminary data.</text>
</comment>
<protein>
    <submittedName>
        <fullName evidence="1">Uncharacterized protein</fullName>
    </submittedName>
</protein>
<accession>A0A412K7F4</accession>
<dbReference type="AlphaFoldDB" id="A0A412K7F4"/>
<dbReference type="Proteomes" id="UP000285981">
    <property type="component" value="Unassembled WGS sequence"/>
</dbReference>